<evidence type="ECO:0000313" key="1">
    <source>
        <dbReference type="EMBL" id="RRT60565.1"/>
    </source>
</evidence>
<gene>
    <name evidence="1" type="ORF">B296_00031899</name>
</gene>
<organism evidence="1 2">
    <name type="scientific">Ensete ventricosum</name>
    <name type="common">Abyssinian banana</name>
    <name type="synonym">Musa ensete</name>
    <dbReference type="NCBI Taxonomy" id="4639"/>
    <lineage>
        <taxon>Eukaryota</taxon>
        <taxon>Viridiplantae</taxon>
        <taxon>Streptophyta</taxon>
        <taxon>Embryophyta</taxon>
        <taxon>Tracheophyta</taxon>
        <taxon>Spermatophyta</taxon>
        <taxon>Magnoliopsida</taxon>
        <taxon>Liliopsida</taxon>
        <taxon>Zingiberales</taxon>
        <taxon>Musaceae</taxon>
        <taxon>Ensete</taxon>
    </lineage>
</organism>
<dbReference type="AlphaFoldDB" id="A0A426Z9B1"/>
<proteinExistence type="predicted"/>
<dbReference type="Proteomes" id="UP000287651">
    <property type="component" value="Unassembled WGS sequence"/>
</dbReference>
<name>A0A426Z9B1_ENSVE</name>
<evidence type="ECO:0000313" key="2">
    <source>
        <dbReference type="Proteomes" id="UP000287651"/>
    </source>
</evidence>
<protein>
    <submittedName>
        <fullName evidence="1">Uncharacterized protein</fullName>
    </submittedName>
</protein>
<sequence length="145" mass="16090">MSRASATYAVVKEASTMELDEEASTKYIRAIHVPRLASDLYTLPSEALMDGAAKAMVLTFILQSQHYQAALFDRVHDAGRIITLMDNRVDLRKEVQRLKEGGVPDAVAMVEARASKAQSLADNIQTELDEASWRHELVEMELGEA</sequence>
<comment type="caution">
    <text evidence="1">The sequence shown here is derived from an EMBL/GenBank/DDBJ whole genome shotgun (WGS) entry which is preliminary data.</text>
</comment>
<accession>A0A426Z9B1</accession>
<dbReference type="EMBL" id="AMZH03007731">
    <property type="protein sequence ID" value="RRT60565.1"/>
    <property type="molecule type" value="Genomic_DNA"/>
</dbReference>
<reference evidence="1 2" key="1">
    <citation type="journal article" date="2014" name="Agronomy (Basel)">
        <title>A Draft Genome Sequence for Ensete ventricosum, the Drought-Tolerant Tree Against Hunger.</title>
        <authorList>
            <person name="Harrison J."/>
            <person name="Moore K.A."/>
            <person name="Paszkiewicz K."/>
            <person name="Jones T."/>
            <person name="Grant M."/>
            <person name="Ambacheew D."/>
            <person name="Muzemil S."/>
            <person name="Studholme D.J."/>
        </authorList>
    </citation>
    <scope>NUCLEOTIDE SEQUENCE [LARGE SCALE GENOMIC DNA]</scope>
</reference>